<proteinExistence type="predicted"/>
<gene>
    <name evidence="1" type="ORF">ACFQ5G_14000</name>
</gene>
<dbReference type="Proteomes" id="UP001597183">
    <property type="component" value="Unassembled WGS sequence"/>
</dbReference>
<reference evidence="2" key="1">
    <citation type="journal article" date="2019" name="Int. J. Syst. Evol. Microbiol.">
        <title>The Global Catalogue of Microorganisms (GCM) 10K type strain sequencing project: providing services to taxonomists for standard genome sequencing and annotation.</title>
        <authorList>
            <consortium name="The Broad Institute Genomics Platform"/>
            <consortium name="The Broad Institute Genome Sequencing Center for Infectious Disease"/>
            <person name="Wu L."/>
            <person name="Ma J."/>
        </authorList>
    </citation>
    <scope>NUCLEOTIDE SEQUENCE [LARGE SCALE GENOMIC DNA]</scope>
    <source>
        <strain evidence="2">CCM 7526</strain>
    </source>
</reference>
<organism evidence="1 2">
    <name type="scientific">Actinoplanes sichuanensis</name>
    <dbReference type="NCBI Taxonomy" id="512349"/>
    <lineage>
        <taxon>Bacteria</taxon>
        <taxon>Bacillati</taxon>
        <taxon>Actinomycetota</taxon>
        <taxon>Actinomycetes</taxon>
        <taxon>Micromonosporales</taxon>
        <taxon>Micromonosporaceae</taxon>
        <taxon>Actinoplanes</taxon>
    </lineage>
</organism>
<keyword evidence="2" id="KW-1185">Reference proteome</keyword>
<protein>
    <submittedName>
        <fullName evidence="1">Uncharacterized protein</fullName>
    </submittedName>
</protein>
<name>A0ABW4A8H9_9ACTN</name>
<accession>A0ABW4A8H9</accession>
<evidence type="ECO:0000313" key="1">
    <source>
        <dbReference type="EMBL" id="MFD1366462.1"/>
    </source>
</evidence>
<sequence>MTAVGLMDFHLRIAPEVLDRRDERGFLQLADAAMSDLRADHRRANTALRHELYLTYKDREW</sequence>
<dbReference type="RefSeq" id="WP_317793222.1">
    <property type="nucleotide sequence ID" value="NZ_AP028461.1"/>
</dbReference>
<evidence type="ECO:0000313" key="2">
    <source>
        <dbReference type="Proteomes" id="UP001597183"/>
    </source>
</evidence>
<dbReference type="EMBL" id="JBHTMK010000018">
    <property type="protein sequence ID" value="MFD1366462.1"/>
    <property type="molecule type" value="Genomic_DNA"/>
</dbReference>
<comment type="caution">
    <text evidence="1">The sequence shown here is derived from an EMBL/GenBank/DDBJ whole genome shotgun (WGS) entry which is preliminary data.</text>
</comment>